<name>A0ABN7UDV2_GIGMA</name>
<comment type="caution">
    <text evidence="5">The sequence shown here is derived from an EMBL/GenBank/DDBJ whole genome shotgun (WGS) entry which is preliminary data.</text>
</comment>
<dbReference type="EMBL" id="CAJVQB010002366">
    <property type="protein sequence ID" value="CAG8572102.1"/>
    <property type="molecule type" value="Genomic_DNA"/>
</dbReference>
<evidence type="ECO:0000256" key="4">
    <source>
        <dbReference type="SAM" id="MobiDB-lite"/>
    </source>
</evidence>
<dbReference type="InterPro" id="IPR050498">
    <property type="entry name" value="Ycf3"/>
</dbReference>
<dbReference type="Pfam" id="PF13181">
    <property type="entry name" value="TPR_8"/>
    <property type="match status" value="1"/>
</dbReference>
<dbReference type="InterPro" id="IPR011990">
    <property type="entry name" value="TPR-like_helical_dom_sf"/>
</dbReference>
<gene>
    <name evidence="5" type="ORF">GMARGA_LOCUS5535</name>
</gene>
<feature type="compositionally biased region" description="Polar residues" evidence="4">
    <location>
        <begin position="203"/>
        <end position="212"/>
    </location>
</feature>
<dbReference type="Proteomes" id="UP000789901">
    <property type="component" value="Unassembled WGS sequence"/>
</dbReference>
<feature type="compositionally biased region" description="Low complexity" evidence="4">
    <location>
        <begin position="297"/>
        <end position="325"/>
    </location>
</feature>
<keyword evidence="1" id="KW-0677">Repeat</keyword>
<feature type="region of interest" description="Disordered" evidence="4">
    <location>
        <begin position="160"/>
        <end position="326"/>
    </location>
</feature>
<evidence type="ECO:0000256" key="2">
    <source>
        <dbReference type="ARBA" id="ARBA00022803"/>
    </source>
</evidence>
<dbReference type="PANTHER" id="PTHR44858">
    <property type="entry name" value="TETRATRICOPEPTIDE REPEAT PROTEIN 6"/>
    <property type="match status" value="1"/>
</dbReference>
<protein>
    <submittedName>
        <fullName evidence="5">18976_t:CDS:1</fullName>
    </submittedName>
</protein>
<keyword evidence="6" id="KW-1185">Reference proteome</keyword>
<feature type="compositionally biased region" description="Low complexity" evidence="4">
    <location>
        <begin position="244"/>
        <end position="289"/>
    </location>
</feature>
<feature type="repeat" description="TPR" evidence="3">
    <location>
        <begin position="692"/>
        <end position="725"/>
    </location>
</feature>
<evidence type="ECO:0000256" key="1">
    <source>
        <dbReference type="ARBA" id="ARBA00022737"/>
    </source>
</evidence>
<feature type="repeat" description="TPR" evidence="3">
    <location>
        <begin position="583"/>
        <end position="616"/>
    </location>
</feature>
<accession>A0ABN7UDV2</accession>
<evidence type="ECO:0000256" key="3">
    <source>
        <dbReference type="PROSITE-ProRule" id="PRU00339"/>
    </source>
</evidence>
<organism evidence="5 6">
    <name type="scientific">Gigaspora margarita</name>
    <dbReference type="NCBI Taxonomy" id="4874"/>
    <lineage>
        <taxon>Eukaryota</taxon>
        <taxon>Fungi</taxon>
        <taxon>Fungi incertae sedis</taxon>
        <taxon>Mucoromycota</taxon>
        <taxon>Glomeromycotina</taxon>
        <taxon>Glomeromycetes</taxon>
        <taxon>Diversisporales</taxon>
        <taxon>Gigasporaceae</taxon>
        <taxon>Gigaspora</taxon>
    </lineage>
</organism>
<sequence>MSEQFYSTHQTNESHSGPTDFMYATRNTDTSWQYFQQSSDSNNQNIFPTYSSDSNNQNLFPTYSSGDSNSQNIFPTYSSGDSNNQNLFPTYSNNYDDLFNSSEMDFTLSNDPPAVPPRPQSIIQTNIQALNSADGRSPEVGYGNTLLEFQEFGGLIIRGDIPPADETTNTPSNNSLPVSGDYSNISSYHENSNADTDQKTEQIEQPLSNGFNGPSKLTRKKPISPLKLRKKRYSKEYTNKEQQPIDLISPTSSSPILSPKTNSSPTSTPKIIPSPALSPKIVSSSTPSIIPSPIPTPKITSSPTLSPKVTLSSSPKIPSSSVTSLPNNARSNFGSSISETYLSNVNSSQDNLSKSGPNTPLLVPVNDVHRQSFSTPSSPLISPKSFQDESQRVDNFINSTQDSWTYMNYNNNVMRHSQSTFNSNSSSENHIPHLPKSPLEDMSHSNSSLDQLDYSFNRRPSHCSTFTNVTSFSTFSNYNPNYQKALQALEDLQYNEAIYLFTQILRDYPYSYSVRCDRAYAEYQLEDWDGAINDLNYAISKKPKKARAYSLRERRGLVYRGLDKEQDALSDFDRILQKEPRNFNAHKNKAEILTKMEKYEEALTHMNIALQIEPFDFQLLKNQGAVYRAQKSNTKALLDLDRALENVKDRAFNIDHETKALCNRGAVYNTLGKYNEALSDLSKVLLREPNNVLALCERSAVYDALGKKEKAIADIDKALSLAPDNEQVINQQKKLKNS</sequence>
<dbReference type="Gene3D" id="1.25.40.10">
    <property type="entry name" value="Tetratricopeptide repeat domain"/>
    <property type="match status" value="3"/>
</dbReference>
<dbReference type="SMART" id="SM00028">
    <property type="entry name" value="TPR"/>
    <property type="match status" value="6"/>
</dbReference>
<dbReference type="InterPro" id="IPR019734">
    <property type="entry name" value="TPR_rpt"/>
</dbReference>
<feature type="repeat" description="TPR" evidence="3">
    <location>
        <begin position="658"/>
        <end position="691"/>
    </location>
</feature>
<reference evidence="5 6" key="1">
    <citation type="submission" date="2021-06" db="EMBL/GenBank/DDBJ databases">
        <authorList>
            <person name="Kallberg Y."/>
            <person name="Tangrot J."/>
            <person name="Rosling A."/>
        </authorList>
    </citation>
    <scope>NUCLEOTIDE SEQUENCE [LARGE SCALE GENOMIC DNA]</scope>
    <source>
        <strain evidence="5 6">120-4 pot B 10/14</strain>
    </source>
</reference>
<evidence type="ECO:0000313" key="6">
    <source>
        <dbReference type="Proteomes" id="UP000789901"/>
    </source>
</evidence>
<dbReference type="PROSITE" id="PS50005">
    <property type="entry name" value="TPR"/>
    <property type="match status" value="4"/>
</dbReference>
<feature type="repeat" description="TPR" evidence="3">
    <location>
        <begin position="549"/>
        <end position="582"/>
    </location>
</feature>
<evidence type="ECO:0000313" key="5">
    <source>
        <dbReference type="EMBL" id="CAG8572102.1"/>
    </source>
</evidence>
<dbReference type="PANTHER" id="PTHR44858:SF1">
    <property type="entry name" value="UDP-N-ACETYLGLUCOSAMINE--PEPTIDE N-ACETYLGLUCOSAMINYLTRANSFERASE SPINDLY-RELATED"/>
    <property type="match status" value="1"/>
</dbReference>
<dbReference type="Pfam" id="PF00515">
    <property type="entry name" value="TPR_1"/>
    <property type="match status" value="1"/>
</dbReference>
<feature type="compositionally biased region" description="Basic residues" evidence="4">
    <location>
        <begin position="217"/>
        <end position="233"/>
    </location>
</feature>
<proteinExistence type="predicted"/>
<keyword evidence="2 3" id="KW-0802">TPR repeat</keyword>
<feature type="compositionally biased region" description="Polar residues" evidence="4">
    <location>
        <begin position="166"/>
        <end position="195"/>
    </location>
</feature>
<dbReference type="Pfam" id="PF13432">
    <property type="entry name" value="TPR_16"/>
    <property type="match status" value="1"/>
</dbReference>
<dbReference type="SUPFAM" id="SSF48452">
    <property type="entry name" value="TPR-like"/>
    <property type="match status" value="1"/>
</dbReference>